<dbReference type="Proteomes" id="UP000186878">
    <property type="component" value="Unassembled WGS sequence"/>
</dbReference>
<accession>A0A1Q8SV66</accession>
<proteinExistence type="predicted"/>
<keyword evidence="3" id="KW-1185">Reference proteome</keyword>
<dbReference type="Pfam" id="PF06568">
    <property type="entry name" value="YjiS-like"/>
    <property type="match status" value="1"/>
</dbReference>
<dbReference type="InterPro" id="IPR009506">
    <property type="entry name" value="YjiS-like"/>
</dbReference>
<protein>
    <recommendedName>
        <fullName evidence="1">YjiS-like domain-containing protein</fullName>
    </recommendedName>
</protein>
<name>A0A1Q8SV66_9GAMM</name>
<evidence type="ECO:0000313" key="2">
    <source>
        <dbReference type="EMBL" id="OLO05344.1"/>
    </source>
</evidence>
<dbReference type="AlphaFoldDB" id="A0A1Q8SV66"/>
<reference evidence="2 3" key="1">
    <citation type="submission" date="2016-12" db="EMBL/GenBank/DDBJ databases">
        <title>Draft genome sequences of strains Salinicola socius SMB35, Salinicola sp. MH3R3-1 and Chromohalobacter sp. SMB17 from the Verkhnekamsk potash mining region of Russia.</title>
        <authorList>
            <person name="Mavrodi D.V."/>
            <person name="Olsson B.E."/>
            <person name="Korsakova E.S."/>
            <person name="Pyankova A."/>
            <person name="Mavrodi O.V."/>
            <person name="Plotnikova E.G."/>
        </authorList>
    </citation>
    <scope>NUCLEOTIDE SEQUENCE [LARGE SCALE GENOMIC DNA]</scope>
    <source>
        <strain evidence="2 3">SMB35</strain>
    </source>
</reference>
<dbReference type="OrthoDB" id="6184316at2"/>
<feature type="domain" description="YjiS-like" evidence="1">
    <location>
        <begin position="13"/>
        <end position="43"/>
    </location>
</feature>
<gene>
    <name evidence="2" type="ORF">BTW07_04780</name>
</gene>
<comment type="caution">
    <text evidence="2">The sequence shown here is derived from an EMBL/GenBank/DDBJ whole genome shotgun (WGS) entry which is preliminary data.</text>
</comment>
<organism evidence="2 3">
    <name type="scientific">Salinicola socius</name>
    <dbReference type="NCBI Taxonomy" id="404433"/>
    <lineage>
        <taxon>Bacteria</taxon>
        <taxon>Pseudomonadati</taxon>
        <taxon>Pseudomonadota</taxon>
        <taxon>Gammaproteobacteria</taxon>
        <taxon>Oceanospirillales</taxon>
        <taxon>Halomonadaceae</taxon>
        <taxon>Salinicola</taxon>
    </lineage>
</organism>
<sequence>MQLSAIVRKLIQCVAAARRRQRDLRTLRGLNPHMLKDIGLRREGSEIVPLFPAHSVDASGVNDKPESAVALRLVEAGQSVEIEESAADKKEGSIQVCRYCGEKLA</sequence>
<dbReference type="RefSeq" id="WP_075569029.1">
    <property type="nucleotide sequence ID" value="NZ_MSDO01000004.1"/>
</dbReference>
<dbReference type="EMBL" id="MSDO01000004">
    <property type="protein sequence ID" value="OLO05344.1"/>
    <property type="molecule type" value="Genomic_DNA"/>
</dbReference>
<evidence type="ECO:0000313" key="3">
    <source>
        <dbReference type="Proteomes" id="UP000186878"/>
    </source>
</evidence>
<evidence type="ECO:0000259" key="1">
    <source>
        <dbReference type="Pfam" id="PF06568"/>
    </source>
</evidence>